<dbReference type="Gene3D" id="1.25.40.10">
    <property type="entry name" value="Tetratricopeptide repeat domain"/>
    <property type="match status" value="1"/>
</dbReference>
<dbReference type="AlphaFoldDB" id="A0A7J6VQP3"/>
<evidence type="ECO:0000313" key="4">
    <source>
        <dbReference type="Proteomes" id="UP000554482"/>
    </source>
</evidence>
<evidence type="ECO:0000256" key="1">
    <source>
        <dbReference type="ARBA" id="ARBA00022737"/>
    </source>
</evidence>
<dbReference type="NCBIfam" id="TIGR00756">
    <property type="entry name" value="PPR"/>
    <property type="match status" value="2"/>
</dbReference>
<sequence length="249" mass="28615">MGIFKKPENNLKLINKYTPNPFSPLKLISPSFGFCSKNTKISSSLRGGPRKPMWRSRVLSTEAIQVVQSLKLAKATACKVEQVINNKLSRLLKADLMDTLTELKRQNEWELAHKVFDYIRKEIWYKPDLSLYCDMIFIFGKNKMVDNAENVFEELKKEGLVPDTRTYAEMIGVFLKVGMVEKAMEMYTLMKESSCVPDKLTLTILIRNLEKVGEEELASIVKKDCIEYVDYPEKFIEEEAYNNKGNSGS</sequence>
<keyword evidence="4" id="KW-1185">Reference proteome</keyword>
<dbReference type="Pfam" id="PF13041">
    <property type="entry name" value="PPR_2"/>
    <property type="match status" value="1"/>
</dbReference>
<dbReference type="OrthoDB" id="1900964at2759"/>
<feature type="repeat" description="PPR" evidence="2">
    <location>
        <begin position="163"/>
        <end position="197"/>
    </location>
</feature>
<protein>
    <submittedName>
        <fullName evidence="3">Thylakoid assembly 8-like protein</fullName>
    </submittedName>
</protein>
<dbReference type="PANTHER" id="PTHR47594:SF5">
    <property type="entry name" value="PENTACOTRIPEPTIDE-REPEAT REGION OF PRORP DOMAIN-CONTAINING PROTEIN"/>
    <property type="match status" value="1"/>
</dbReference>
<dbReference type="PANTHER" id="PTHR47594">
    <property type="entry name" value="PPR CONTAINING PLANT-LIKE PROTEIN"/>
    <property type="match status" value="1"/>
</dbReference>
<dbReference type="InterPro" id="IPR011990">
    <property type="entry name" value="TPR-like_helical_dom_sf"/>
</dbReference>
<accession>A0A7J6VQP3</accession>
<proteinExistence type="predicted"/>
<dbReference type="EMBL" id="JABWDY010028042">
    <property type="protein sequence ID" value="KAF5187396.1"/>
    <property type="molecule type" value="Genomic_DNA"/>
</dbReference>
<reference evidence="3 4" key="1">
    <citation type="submission" date="2020-06" db="EMBL/GenBank/DDBJ databases">
        <title>Transcriptomic and genomic resources for Thalictrum thalictroides and T. hernandezii: Facilitating candidate gene discovery in an emerging model plant lineage.</title>
        <authorList>
            <person name="Arias T."/>
            <person name="Riano-Pachon D.M."/>
            <person name="Di Stilio V.S."/>
        </authorList>
    </citation>
    <scope>NUCLEOTIDE SEQUENCE [LARGE SCALE GENOMIC DNA]</scope>
    <source>
        <strain evidence="4">cv. WT478/WT964</strain>
        <tissue evidence="3">Leaves</tissue>
    </source>
</reference>
<dbReference type="InterPro" id="IPR044190">
    <property type="entry name" value="THA8-like"/>
</dbReference>
<organism evidence="3 4">
    <name type="scientific">Thalictrum thalictroides</name>
    <name type="common">Rue-anemone</name>
    <name type="synonym">Anemone thalictroides</name>
    <dbReference type="NCBI Taxonomy" id="46969"/>
    <lineage>
        <taxon>Eukaryota</taxon>
        <taxon>Viridiplantae</taxon>
        <taxon>Streptophyta</taxon>
        <taxon>Embryophyta</taxon>
        <taxon>Tracheophyta</taxon>
        <taxon>Spermatophyta</taxon>
        <taxon>Magnoliopsida</taxon>
        <taxon>Ranunculales</taxon>
        <taxon>Ranunculaceae</taxon>
        <taxon>Thalictroideae</taxon>
        <taxon>Thalictrum</taxon>
    </lineage>
</organism>
<comment type="caution">
    <text evidence="3">The sequence shown here is derived from an EMBL/GenBank/DDBJ whole genome shotgun (WGS) entry which is preliminary data.</text>
</comment>
<dbReference type="Proteomes" id="UP000554482">
    <property type="component" value="Unassembled WGS sequence"/>
</dbReference>
<keyword evidence="1" id="KW-0677">Repeat</keyword>
<dbReference type="InterPro" id="IPR002885">
    <property type="entry name" value="PPR_rpt"/>
</dbReference>
<dbReference type="GO" id="GO:0009658">
    <property type="term" value="P:chloroplast organization"/>
    <property type="evidence" value="ECO:0007669"/>
    <property type="project" value="InterPro"/>
</dbReference>
<dbReference type="Pfam" id="PF01535">
    <property type="entry name" value="PPR"/>
    <property type="match status" value="1"/>
</dbReference>
<evidence type="ECO:0000313" key="3">
    <source>
        <dbReference type="EMBL" id="KAF5187396.1"/>
    </source>
</evidence>
<dbReference type="PROSITE" id="PS51375">
    <property type="entry name" value="PPR"/>
    <property type="match status" value="2"/>
</dbReference>
<evidence type="ECO:0000256" key="2">
    <source>
        <dbReference type="PROSITE-ProRule" id="PRU00708"/>
    </source>
</evidence>
<dbReference type="GO" id="GO:0003723">
    <property type="term" value="F:RNA binding"/>
    <property type="evidence" value="ECO:0007669"/>
    <property type="project" value="InterPro"/>
</dbReference>
<name>A0A7J6VQP3_THATH</name>
<dbReference type="GO" id="GO:0000373">
    <property type="term" value="P:Group II intron splicing"/>
    <property type="evidence" value="ECO:0007669"/>
    <property type="project" value="InterPro"/>
</dbReference>
<gene>
    <name evidence="3" type="ORF">FRX31_023019</name>
</gene>
<feature type="repeat" description="PPR" evidence="2">
    <location>
        <begin position="128"/>
        <end position="162"/>
    </location>
</feature>